<organism evidence="2 3">
    <name type="scientific">Triticum turgidum subsp. durum</name>
    <name type="common">Durum wheat</name>
    <name type="synonym">Triticum durum</name>
    <dbReference type="NCBI Taxonomy" id="4567"/>
    <lineage>
        <taxon>Eukaryota</taxon>
        <taxon>Viridiplantae</taxon>
        <taxon>Streptophyta</taxon>
        <taxon>Embryophyta</taxon>
        <taxon>Tracheophyta</taxon>
        <taxon>Spermatophyta</taxon>
        <taxon>Magnoliopsida</taxon>
        <taxon>Liliopsida</taxon>
        <taxon>Poales</taxon>
        <taxon>Poaceae</taxon>
        <taxon>BOP clade</taxon>
        <taxon>Pooideae</taxon>
        <taxon>Triticodae</taxon>
        <taxon>Triticeae</taxon>
        <taxon>Triticinae</taxon>
        <taxon>Triticum</taxon>
    </lineage>
</organism>
<feature type="transmembrane region" description="Helical" evidence="1">
    <location>
        <begin position="55"/>
        <end position="80"/>
    </location>
</feature>
<name>A0A9R0Y1D0_TRITD</name>
<keyword evidence="1" id="KW-1133">Transmembrane helix</keyword>
<evidence type="ECO:0000313" key="2">
    <source>
        <dbReference type="EMBL" id="VAI46389.1"/>
    </source>
</evidence>
<accession>A0A9R0Y1D0</accession>
<proteinExistence type="predicted"/>
<reference evidence="2 3" key="1">
    <citation type="submission" date="2017-09" db="EMBL/GenBank/DDBJ databases">
        <authorList>
            <consortium name="International Durum Wheat Genome Sequencing Consortium (IDWGSC)"/>
            <person name="Milanesi L."/>
        </authorList>
    </citation>
    <scope>NUCLEOTIDE SEQUENCE [LARGE SCALE GENOMIC DNA]</scope>
    <source>
        <strain evidence="3">cv. Svevo</strain>
    </source>
</reference>
<dbReference type="AlphaFoldDB" id="A0A9R0Y1D0"/>
<dbReference type="Proteomes" id="UP000324705">
    <property type="component" value="Chromosome 6A"/>
</dbReference>
<evidence type="ECO:0000313" key="3">
    <source>
        <dbReference type="Proteomes" id="UP000324705"/>
    </source>
</evidence>
<keyword evidence="1" id="KW-0812">Transmembrane</keyword>
<protein>
    <submittedName>
        <fullName evidence="2">Uncharacterized protein</fullName>
    </submittedName>
</protein>
<dbReference type="EMBL" id="LT934121">
    <property type="protein sequence ID" value="VAI46389.1"/>
    <property type="molecule type" value="Genomic_DNA"/>
</dbReference>
<sequence>MREYAAKEVTFGIGAHAGMLRCVNELANAVKVTMCGAKGGAAAAAPWWRLPVEVLLLWATRAARSAWSVPVAIALLGIAVRGRRMRRQSKAVARLRLVLDDKVRPFAPFSPMPRPNRLILPRCACA</sequence>
<keyword evidence="3" id="KW-1185">Reference proteome</keyword>
<dbReference type="Gramene" id="TRITD6Av1G122000.1">
    <property type="protein sequence ID" value="TRITD6Av1G122000.1"/>
    <property type="gene ID" value="TRITD6Av1G122000"/>
</dbReference>
<gene>
    <name evidence="2" type="ORF">TRITD_6Av1G122000</name>
</gene>
<dbReference type="Gramene" id="TRITD0Uv1G136380.1">
    <property type="protein sequence ID" value="TRITD0Uv1G136380.1"/>
    <property type="gene ID" value="TRITD0Uv1G136380"/>
</dbReference>
<keyword evidence="1" id="KW-0472">Membrane</keyword>
<evidence type="ECO:0000256" key="1">
    <source>
        <dbReference type="SAM" id="Phobius"/>
    </source>
</evidence>